<evidence type="ECO:0000256" key="1">
    <source>
        <dbReference type="SAM" id="MobiDB-lite"/>
    </source>
</evidence>
<name>A0A4U1J677_9BACT</name>
<reference evidence="2 3" key="1">
    <citation type="submission" date="2019-04" db="EMBL/GenBank/DDBJ databases">
        <authorList>
            <person name="Li Y."/>
            <person name="Wang J."/>
        </authorList>
    </citation>
    <scope>NUCLEOTIDE SEQUENCE [LARGE SCALE GENOMIC DNA]</scope>
    <source>
        <strain evidence="2 3">DSM 14668</strain>
    </source>
</reference>
<dbReference type="OrthoDB" id="9884486at2"/>
<proteinExistence type="predicted"/>
<sequence length="83" mass="8514">MKRRPILLAAGLAGAIGFFGLGWLASRGCSPPEAPPAPHAQGASETPDAGPHEPILLLDASSIVLLPDASLRIDPPVAPFEEP</sequence>
<accession>A0A4U1J677</accession>
<evidence type="ECO:0000313" key="3">
    <source>
        <dbReference type="Proteomes" id="UP000309215"/>
    </source>
</evidence>
<keyword evidence="3" id="KW-1185">Reference proteome</keyword>
<dbReference type="Proteomes" id="UP000309215">
    <property type="component" value="Unassembled WGS sequence"/>
</dbReference>
<dbReference type="EMBL" id="SSMQ01000036">
    <property type="protein sequence ID" value="TKD02051.1"/>
    <property type="molecule type" value="Genomic_DNA"/>
</dbReference>
<dbReference type="AlphaFoldDB" id="A0A4U1J677"/>
<comment type="caution">
    <text evidence="2">The sequence shown here is derived from an EMBL/GenBank/DDBJ whole genome shotgun (WGS) entry which is preliminary data.</text>
</comment>
<gene>
    <name evidence="2" type="ORF">E8A74_29750</name>
</gene>
<dbReference type="RefSeq" id="WP_136932489.1">
    <property type="nucleotide sequence ID" value="NZ_SSMQ01000036.1"/>
</dbReference>
<feature type="region of interest" description="Disordered" evidence="1">
    <location>
        <begin position="30"/>
        <end position="53"/>
    </location>
</feature>
<evidence type="ECO:0000313" key="2">
    <source>
        <dbReference type="EMBL" id="TKD02051.1"/>
    </source>
</evidence>
<organism evidence="2 3">
    <name type="scientific">Polyangium fumosum</name>
    <dbReference type="NCBI Taxonomy" id="889272"/>
    <lineage>
        <taxon>Bacteria</taxon>
        <taxon>Pseudomonadati</taxon>
        <taxon>Myxococcota</taxon>
        <taxon>Polyangia</taxon>
        <taxon>Polyangiales</taxon>
        <taxon>Polyangiaceae</taxon>
        <taxon>Polyangium</taxon>
    </lineage>
</organism>
<protein>
    <submittedName>
        <fullName evidence="2">Uncharacterized protein</fullName>
    </submittedName>
</protein>